<protein>
    <recommendedName>
        <fullName evidence="3">CCHC-type domain-containing protein</fullName>
    </recommendedName>
</protein>
<dbReference type="AlphaFoldDB" id="A0A974CP31"/>
<dbReference type="InterPro" id="IPR042509">
    <property type="entry name" value="ZCCHC3"/>
</dbReference>
<feature type="region of interest" description="Disordered" evidence="2">
    <location>
        <begin position="1"/>
        <end position="22"/>
    </location>
</feature>
<dbReference type="PANTHER" id="PTHR22639:SF4">
    <property type="entry name" value="ZINC FINGER CCHC DOMAIN-CONTAINING PROTEIN 3"/>
    <property type="match status" value="1"/>
</dbReference>
<evidence type="ECO:0000259" key="3">
    <source>
        <dbReference type="PROSITE" id="PS50158"/>
    </source>
</evidence>
<evidence type="ECO:0000256" key="2">
    <source>
        <dbReference type="SAM" id="MobiDB-lite"/>
    </source>
</evidence>
<dbReference type="InterPro" id="IPR001878">
    <property type="entry name" value="Znf_CCHC"/>
</dbReference>
<dbReference type="EMBL" id="CM004476">
    <property type="protein sequence ID" value="OCT76155.1"/>
    <property type="molecule type" value="Genomic_DNA"/>
</dbReference>
<dbReference type="PROSITE" id="PS50158">
    <property type="entry name" value="ZF_CCHC"/>
    <property type="match status" value="2"/>
</dbReference>
<dbReference type="GO" id="GO:0003723">
    <property type="term" value="F:RNA binding"/>
    <property type="evidence" value="ECO:0007669"/>
    <property type="project" value="InterPro"/>
</dbReference>
<accession>A0A974CP31</accession>
<dbReference type="SUPFAM" id="SSF57756">
    <property type="entry name" value="Retrovirus zinc finger-like domains"/>
    <property type="match status" value="1"/>
</dbReference>
<dbReference type="Pfam" id="PF23058">
    <property type="entry name" value="RBD_ZCCHC3_2nd"/>
    <property type="match status" value="1"/>
</dbReference>
<feature type="region of interest" description="Disordered" evidence="2">
    <location>
        <begin position="80"/>
        <end position="106"/>
    </location>
</feature>
<proteinExistence type="predicted"/>
<keyword evidence="1" id="KW-0862">Zinc</keyword>
<evidence type="ECO:0000313" key="4">
    <source>
        <dbReference type="EMBL" id="OCT76155.1"/>
    </source>
</evidence>
<dbReference type="Gene3D" id="4.10.60.10">
    <property type="entry name" value="Zinc finger, CCHC-type"/>
    <property type="match status" value="1"/>
</dbReference>
<dbReference type="Pfam" id="PF23057">
    <property type="entry name" value="RBD_ZCCHC3_1st"/>
    <property type="match status" value="1"/>
</dbReference>
<keyword evidence="1" id="KW-0479">Metal-binding</keyword>
<dbReference type="PANTHER" id="PTHR22639">
    <property type="entry name" value="GAG-RELATED PROTEIN"/>
    <property type="match status" value="1"/>
</dbReference>
<sequence>MKKKGALPSSRVMKTRLGSSRRAATSNIAELVESAVVRKPKLTLGKDETLMKSEGFAYGEAQESLEMDAVLEQGAEVDVSAGSCRPATEATPKVSAETGNGSMESGEQKMATDAEEPGCYIALEVAESALRDCMELKHSPMEARNERPVSEWIVGAETVLPGEGEAEVETAVTNNGGTVIQTALQGAGDTGSETIIANEGKAGAEAGKQISLTKGIDSLIQQLNLLTGESRAKAIRELAFLNKELEETDLQMKDILGYIEPWKELYCNKKRFEEMRVGGGNVGSVRIMKVTELLKENVSMQSSHANSSVSMGRCTGSGVLNNPLNGRGEGQLEVSGCRQESEQQGVSLPRGLSAIAPDMSAVEKGANVVSGEITNVTQFLKENVPMPSSDVNAAVALDHDEELEEDFDKRRNVVKIKWVEEREEFPGWRFVARNLIKGLMGFTPADVYALLSITDTEFDLIKIYNFWVWGYKVQVKLNSQGYVQQHLPNSSFIGKSRGVCYYFGQPNLCFKCGSKSHFAGKCTVQICAFCGEIGHPSKECVNKIRCNLCLREGHAYRDYQEVESPSQT</sequence>
<gene>
    <name evidence="4" type="ORF">XELAEV_18031345mg</name>
</gene>
<dbReference type="GO" id="GO:0002218">
    <property type="term" value="P:activation of innate immune response"/>
    <property type="evidence" value="ECO:0007669"/>
    <property type="project" value="InterPro"/>
</dbReference>
<dbReference type="SMART" id="SM00343">
    <property type="entry name" value="ZnF_C2HC"/>
    <property type="match status" value="2"/>
</dbReference>
<dbReference type="InterPro" id="IPR057811">
    <property type="entry name" value="RBD_ZCCHC3_2nd"/>
</dbReference>
<feature type="domain" description="CCHC-type" evidence="3">
    <location>
        <begin position="527"/>
        <end position="540"/>
    </location>
</feature>
<dbReference type="GO" id="GO:0008270">
    <property type="term" value="F:zinc ion binding"/>
    <property type="evidence" value="ECO:0007669"/>
    <property type="project" value="UniProtKB-KW"/>
</dbReference>
<organism evidence="4 5">
    <name type="scientific">Xenopus laevis</name>
    <name type="common">African clawed frog</name>
    <dbReference type="NCBI Taxonomy" id="8355"/>
    <lineage>
        <taxon>Eukaryota</taxon>
        <taxon>Metazoa</taxon>
        <taxon>Chordata</taxon>
        <taxon>Craniata</taxon>
        <taxon>Vertebrata</taxon>
        <taxon>Euteleostomi</taxon>
        <taxon>Amphibia</taxon>
        <taxon>Batrachia</taxon>
        <taxon>Anura</taxon>
        <taxon>Pipoidea</taxon>
        <taxon>Pipidae</taxon>
        <taxon>Xenopodinae</taxon>
        <taxon>Xenopus</taxon>
        <taxon>Xenopus</taxon>
    </lineage>
</organism>
<evidence type="ECO:0000256" key="1">
    <source>
        <dbReference type="PROSITE-ProRule" id="PRU00047"/>
    </source>
</evidence>
<dbReference type="InterPro" id="IPR057810">
    <property type="entry name" value="RBD_ZCCHC3_1st"/>
</dbReference>
<dbReference type="GO" id="GO:0003690">
    <property type="term" value="F:double-stranded DNA binding"/>
    <property type="evidence" value="ECO:0007669"/>
    <property type="project" value="InterPro"/>
</dbReference>
<dbReference type="InterPro" id="IPR036875">
    <property type="entry name" value="Znf_CCHC_sf"/>
</dbReference>
<reference evidence="5" key="1">
    <citation type="journal article" date="2016" name="Nature">
        <title>Genome evolution in the allotetraploid frog Xenopus laevis.</title>
        <authorList>
            <person name="Session A.M."/>
            <person name="Uno Y."/>
            <person name="Kwon T."/>
            <person name="Chapman J.A."/>
            <person name="Toyoda A."/>
            <person name="Takahashi S."/>
            <person name="Fukui A."/>
            <person name="Hikosaka A."/>
            <person name="Suzuki A."/>
            <person name="Kondo M."/>
            <person name="van Heeringen S.J."/>
            <person name="Quigley I."/>
            <person name="Heinz S."/>
            <person name="Ogino H."/>
            <person name="Ochi H."/>
            <person name="Hellsten U."/>
            <person name="Lyons J.B."/>
            <person name="Simakov O."/>
            <person name="Putnam N."/>
            <person name="Stites J."/>
            <person name="Kuroki Y."/>
            <person name="Tanaka T."/>
            <person name="Michiue T."/>
            <person name="Watanabe M."/>
            <person name="Bogdanovic O."/>
            <person name="Lister R."/>
            <person name="Georgiou G."/>
            <person name="Paranjpe S.S."/>
            <person name="van Kruijsbergen I."/>
            <person name="Shu S."/>
            <person name="Carlson J."/>
            <person name="Kinoshita T."/>
            <person name="Ohta Y."/>
            <person name="Mawaribuchi S."/>
            <person name="Jenkins J."/>
            <person name="Grimwood J."/>
            <person name="Schmutz J."/>
            <person name="Mitros T."/>
            <person name="Mozaffari S.V."/>
            <person name="Suzuki Y."/>
            <person name="Haramoto Y."/>
            <person name="Yamamoto T.S."/>
            <person name="Takagi C."/>
            <person name="Heald R."/>
            <person name="Miller K."/>
            <person name="Haudenschild C."/>
            <person name="Kitzman J."/>
            <person name="Nakayama T."/>
            <person name="Izutsu Y."/>
            <person name="Robert J."/>
            <person name="Fortriede J."/>
            <person name="Burns K."/>
            <person name="Lotay V."/>
            <person name="Karimi K."/>
            <person name="Yasuoka Y."/>
            <person name="Dichmann D.S."/>
            <person name="Flajnik M.F."/>
            <person name="Houston D.W."/>
            <person name="Shendure J."/>
            <person name="DuPasquier L."/>
            <person name="Vize P.D."/>
            <person name="Zorn A.M."/>
            <person name="Ito M."/>
            <person name="Marcotte E.M."/>
            <person name="Wallingford J.B."/>
            <person name="Ito Y."/>
            <person name="Asashima M."/>
            <person name="Ueno N."/>
            <person name="Matsuda Y."/>
            <person name="Veenstra G.J."/>
            <person name="Fujiyama A."/>
            <person name="Harland R.M."/>
            <person name="Taira M."/>
            <person name="Rokhsar D.S."/>
        </authorList>
    </citation>
    <scope>NUCLEOTIDE SEQUENCE [LARGE SCALE GENOMIC DNA]</scope>
    <source>
        <strain evidence="5">J</strain>
    </source>
</reference>
<evidence type="ECO:0000313" key="5">
    <source>
        <dbReference type="Proteomes" id="UP000694892"/>
    </source>
</evidence>
<dbReference type="Proteomes" id="UP000694892">
    <property type="component" value="Chromosome 6L"/>
</dbReference>
<keyword evidence="1" id="KW-0863">Zinc-finger</keyword>
<feature type="domain" description="CCHC-type" evidence="3">
    <location>
        <begin position="509"/>
        <end position="522"/>
    </location>
</feature>
<name>A0A974CP31_XENLA</name>